<organism evidence="2 3">
    <name type="scientific">Terrihabitans rhizophilus</name>
    <dbReference type="NCBI Taxonomy" id="3092662"/>
    <lineage>
        <taxon>Bacteria</taxon>
        <taxon>Pseudomonadati</taxon>
        <taxon>Pseudomonadota</taxon>
        <taxon>Alphaproteobacteria</taxon>
        <taxon>Hyphomicrobiales</taxon>
        <taxon>Terrihabitans</taxon>
    </lineage>
</organism>
<reference evidence="2 3" key="1">
    <citation type="submission" date="2023-11" db="EMBL/GenBank/DDBJ databases">
        <authorList>
            <person name="Bao R."/>
        </authorList>
    </citation>
    <scope>NUCLEOTIDE SEQUENCE [LARGE SCALE GENOMIC DNA]</scope>
    <source>
        <strain evidence="2 3">PJ23</strain>
    </source>
</reference>
<accession>A0ABU4RS26</accession>
<feature type="compositionally biased region" description="Gly residues" evidence="1">
    <location>
        <begin position="205"/>
        <end position="232"/>
    </location>
</feature>
<gene>
    <name evidence="2" type="ORF">SCD90_12995</name>
</gene>
<dbReference type="Gene3D" id="1.20.120.20">
    <property type="entry name" value="Apolipoprotein"/>
    <property type="match status" value="1"/>
</dbReference>
<feature type="region of interest" description="Disordered" evidence="1">
    <location>
        <begin position="174"/>
        <end position="273"/>
    </location>
</feature>
<evidence type="ECO:0000256" key="1">
    <source>
        <dbReference type="SAM" id="MobiDB-lite"/>
    </source>
</evidence>
<feature type="compositionally biased region" description="Basic and acidic residues" evidence="1">
    <location>
        <begin position="28"/>
        <end position="54"/>
    </location>
</feature>
<comment type="caution">
    <text evidence="2">The sequence shown here is derived from an EMBL/GenBank/DDBJ whole genome shotgun (WGS) entry which is preliminary data.</text>
</comment>
<dbReference type="Proteomes" id="UP001274321">
    <property type="component" value="Unassembled WGS sequence"/>
</dbReference>
<keyword evidence="3" id="KW-1185">Reference proteome</keyword>
<feature type="region of interest" description="Disordered" evidence="1">
    <location>
        <begin position="1"/>
        <end position="86"/>
    </location>
</feature>
<feature type="compositionally biased region" description="Gly residues" evidence="1">
    <location>
        <begin position="8"/>
        <end position="21"/>
    </location>
</feature>
<dbReference type="EMBL" id="JAXAFJ010000008">
    <property type="protein sequence ID" value="MDX6806983.1"/>
    <property type="molecule type" value="Genomic_DNA"/>
</dbReference>
<proteinExistence type="predicted"/>
<evidence type="ECO:0000313" key="3">
    <source>
        <dbReference type="Proteomes" id="UP001274321"/>
    </source>
</evidence>
<protein>
    <submittedName>
        <fullName evidence="2">Uncharacterized protein</fullName>
    </submittedName>
</protein>
<evidence type="ECO:0000313" key="2">
    <source>
        <dbReference type="EMBL" id="MDX6806983.1"/>
    </source>
</evidence>
<sequence length="273" mass="27282">MSTTTTPGGSGFSTQGGGSSLSGGTQDARAKASELAADGRDALRQGAESAKDTARSVAGNLRSEASSFASGATEKARSLAEDQKNAGAERLSTIASAVDRAAGDLEEASPHTARLIRQAAAKVEDLSSTLQNRSVEDLVDSARYYARRQPLAVFGGAVVAGVLLSRFLKSTAEPTYEGAGSYPPPAPRPTNVGTPRNDWSSTGTTGSGLGGSGSGLGGTGSSFGGTGTGLAGGTDPDRKIGDRVSPTGRDPLSDATPQPSDFGTVSGGTRNGI</sequence>
<dbReference type="RefSeq" id="WP_319845107.1">
    <property type="nucleotide sequence ID" value="NZ_JAXAFJ010000008.1"/>
</dbReference>
<feature type="compositionally biased region" description="Basic and acidic residues" evidence="1">
    <location>
        <begin position="74"/>
        <end position="84"/>
    </location>
</feature>
<name>A0ABU4RS26_9HYPH</name>